<evidence type="ECO:0000313" key="4">
    <source>
        <dbReference type="Proteomes" id="UP001209083"/>
    </source>
</evidence>
<dbReference type="InterPro" id="IPR000182">
    <property type="entry name" value="GNAT_dom"/>
</dbReference>
<dbReference type="Gene3D" id="3.40.50.360">
    <property type="match status" value="1"/>
</dbReference>
<keyword evidence="3" id="KW-0808">Transferase</keyword>
<sequence>MSTKLVNHPIRLLVIVASTRPGRLGPAVADWFIQATQVDAEQAGITVEIADLAEVALPFLDEPEHPSTGVYTKEHTRAWSGLVDRADAFVVITPEYNYGMPAVLKNALDYLYREWAWKPVAFVSYGNTSAGTRSVQMAKQVVTTLRMMPIGATVALRIADSIQDGLVQKGTSLDQAARNVLEELSSVARALRPLRATQKGGSPNSDTQDGDTEDSDSPNSVTPNQDGVTPGPVDGLALSVAGEHDLAELLVLQRCCWVQEALANNTLDLWPLRETLTDIKMWVTTWRVWIVRRQGRLVAAVRARTQDSTWEIGRLMVAPDQAGNGIGSWLLAHSERHAPDGTSTIALFTGQHSHRNIGLYRRSGYAIYPAPMGTAVDAVYLTKAV</sequence>
<gene>
    <name evidence="3" type="ORF">LWF01_16645</name>
</gene>
<dbReference type="PANTHER" id="PTHR30543:SF21">
    <property type="entry name" value="NAD(P)H-DEPENDENT FMN REDUCTASE LOT6"/>
    <property type="match status" value="1"/>
</dbReference>
<feature type="domain" description="N-acetyltransferase" evidence="2">
    <location>
        <begin position="236"/>
        <end position="385"/>
    </location>
</feature>
<dbReference type="EC" id="2.3.1.-" evidence="3"/>
<dbReference type="InterPro" id="IPR005025">
    <property type="entry name" value="FMN_Rdtase-like_dom"/>
</dbReference>
<protein>
    <submittedName>
        <fullName evidence="3">Bifunctional NAD(P)H-dependent oxidoreductase/GNAT family N-acetyltransferase</fullName>
        <ecNumber evidence="3">2.3.1.-</ecNumber>
    </submittedName>
</protein>
<proteinExistence type="predicted"/>
<dbReference type="Pfam" id="PF03358">
    <property type="entry name" value="FMN_red"/>
    <property type="match status" value="1"/>
</dbReference>
<dbReference type="EMBL" id="CP090958">
    <property type="protein sequence ID" value="WGW11701.1"/>
    <property type="molecule type" value="Genomic_DNA"/>
</dbReference>
<dbReference type="RefSeq" id="WP_349638491.1">
    <property type="nucleotide sequence ID" value="NZ_CP090958.1"/>
</dbReference>
<keyword evidence="4" id="KW-1185">Reference proteome</keyword>
<dbReference type="SUPFAM" id="SSF55729">
    <property type="entry name" value="Acyl-CoA N-acyltransferases (Nat)"/>
    <property type="match status" value="1"/>
</dbReference>
<dbReference type="Proteomes" id="UP001209083">
    <property type="component" value="Chromosome"/>
</dbReference>
<name>A0ABY8QTE5_9MICO</name>
<organism evidence="3 4">
    <name type="scientific">Saxibacter everestensis</name>
    <dbReference type="NCBI Taxonomy" id="2909229"/>
    <lineage>
        <taxon>Bacteria</taxon>
        <taxon>Bacillati</taxon>
        <taxon>Actinomycetota</taxon>
        <taxon>Actinomycetes</taxon>
        <taxon>Micrococcales</taxon>
        <taxon>Brevibacteriaceae</taxon>
        <taxon>Saxibacter</taxon>
    </lineage>
</organism>
<dbReference type="InterPro" id="IPR050712">
    <property type="entry name" value="NAD(P)H-dep_reductase"/>
</dbReference>
<reference evidence="3 4" key="1">
    <citation type="submission" date="2023-05" db="EMBL/GenBank/DDBJ databases">
        <title>Lithophilousrod everest ZFBP1038 complete genpme.</title>
        <authorList>
            <person name="Tian M."/>
        </authorList>
    </citation>
    <scope>NUCLEOTIDE SEQUENCE [LARGE SCALE GENOMIC DNA]</scope>
    <source>
        <strain evidence="3 4">ZFBP1038</strain>
    </source>
</reference>
<accession>A0ABY8QTE5</accession>
<keyword evidence="3" id="KW-0012">Acyltransferase</keyword>
<evidence type="ECO:0000313" key="3">
    <source>
        <dbReference type="EMBL" id="WGW11701.1"/>
    </source>
</evidence>
<dbReference type="GO" id="GO:0016746">
    <property type="term" value="F:acyltransferase activity"/>
    <property type="evidence" value="ECO:0007669"/>
    <property type="project" value="UniProtKB-KW"/>
</dbReference>
<dbReference type="PROSITE" id="PS51186">
    <property type="entry name" value="GNAT"/>
    <property type="match status" value="1"/>
</dbReference>
<feature type="region of interest" description="Disordered" evidence="1">
    <location>
        <begin position="192"/>
        <end position="235"/>
    </location>
</feature>
<dbReference type="InterPro" id="IPR016181">
    <property type="entry name" value="Acyl_CoA_acyltransferase"/>
</dbReference>
<evidence type="ECO:0000256" key="1">
    <source>
        <dbReference type="SAM" id="MobiDB-lite"/>
    </source>
</evidence>
<feature type="compositionally biased region" description="Polar residues" evidence="1">
    <location>
        <begin position="217"/>
        <end position="227"/>
    </location>
</feature>
<evidence type="ECO:0000259" key="2">
    <source>
        <dbReference type="PROSITE" id="PS51186"/>
    </source>
</evidence>
<dbReference type="Pfam" id="PF00583">
    <property type="entry name" value="Acetyltransf_1"/>
    <property type="match status" value="1"/>
</dbReference>
<dbReference type="PANTHER" id="PTHR30543">
    <property type="entry name" value="CHROMATE REDUCTASE"/>
    <property type="match status" value="1"/>
</dbReference>
<dbReference type="Gene3D" id="3.40.630.30">
    <property type="match status" value="1"/>
</dbReference>
<dbReference type="SUPFAM" id="SSF52218">
    <property type="entry name" value="Flavoproteins"/>
    <property type="match status" value="1"/>
</dbReference>
<dbReference type="InterPro" id="IPR029039">
    <property type="entry name" value="Flavoprotein-like_sf"/>
</dbReference>
<dbReference type="CDD" id="cd04301">
    <property type="entry name" value="NAT_SF"/>
    <property type="match status" value="1"/>
</dbReference>